<accession>A0A927MUF2</accession>
<protein>
    <submittedName>
        <fullName evidence="2">Uncharacterized protein</fullName>
    </submittedName>
</protein>
<gene>
    <name evidence="2" type="ORF">HEB94_000368</name>
</gene>
<dbReference type="RefSeq" id="WP_192748316.1">
    <property type="nucleotide sequence ID" value="NZ_BAABJL010000065.1"/>
</dbReference>
<feature type="chain" id="PRO_5037587448" evidence="1">
    <location>
        <begin position="29"/>
        <end position="185"/>
    </location>
</feature>
<dbReference type="EMBL" id="JADBEM010000001">
    <property type="protein sequence ID" value="MBE1603520.1"/>
    <property type="molecule type" value="Genomic_DNA"/>
</dbReference>
<dbReference type="Proteomes" id="UP000638648">
    <property type="component" value="Unassembled WGS sequence"/>
</dbReference>
<evidence type="ECO:0000256" key="1">
    <source>
        <dbReference type="SAM" id="SignalP"/>
    </source>
</evidence>
<reference evidence="2" key="1">
    <citation type="submission" date="2020-10" db="EMBL/GenBank/DDBJ databases">
        <title>Sequencing the genomes of 1000 actinobacteria strains.</title>
        <authorList>
            <person name="Klenk H.-P."/>
        </authorList>
    </citation>
    <scope>NUCLEOTIDE SEQUENCE</scope>
    <source>
        <strain evidence="2">DSM 45354</strain>
    </source>
</reference>
<keyword evidence="1" id="KW-0732">Signal</keyword>
<feature type="signal peptide" evidence="1">
    <location>
        <begin position="1"/>
        <end position="28"/>
    </location>
</feature>
<proteinExistence type="predicted"/>
<comment type="caution">
    <text evidence="2">The sequence shown here is derived from an EMBL/GenBank/DDBJ whole genome shotgun (WGS) entry which is preliminary data.</text>
</comment>
<sequence>MSGRLTRPIALLVTLGTFILVGAGAASAATATDNVARSNGAAATTRALTGTADDGSTFTGTFTPTSFATRDGHLVAVGTADGTLTRPDGSTTAVDRSVTMPVDTDASTGSCEILDLVLGPVDLDLLGLTVHLDTVHLNITAEQGPGNLLGNLLCAVAGLLDQNTGLSVILNQLVLLLNQILAVLG</sequence>
<dbReference type="AlphaFoldDB" id="A0A927MUF2"/>
<evidence type="ECO:0000313" key="2">
    <source>
        <dbReference type="EMBL" id="MBE1603520.1"/>
    </source>
</evidence>
<keyword evidence="3" id="KW-1185">Reference proteome</keyword>
<evidence type="ECO:0000313" key="3">
    <source>
        <dbReference type="Proteomes" id="UP000638648"/>
    </source>
</evidence>
<name>A0A927MUF2_9ACTN</name>
<organism evidence="2 3">
    <name type="scientific">Actinopolymorpha pittospori</name>
    <dbReference type="NCBI Taxonomy" id="648752"/>
    <lineage>
        <taxon>Bacteria</taxon>
        <taxon>Bacillati</taxon>
        <taxon>Actinomycetota</taxon>
        <taxon>Actinomycetes</taxon>
        <taxon>Propionibacteriales</taxon>
        <taxon>Actinopolymorphaceae</taxon>
        <taxon>Actinopolymorpha</taxon>
    </lineage>
</organism>